<name>A0A4R5DY40_9ACTN</name>
<protein>
    <submittedName>
        <fullName evidence="4">FAA hydrolase family protein</fullName>
    </submittedName>
</protein>
<keyword evidence="5" id="KW-1185">Reference proteome</keyword>
<dbReference type="InterPro" id="IPR051121">
    <property type="entry name" value="FAH"/>
</dbReference>
<dbReference type="FunFam" id="3.90.850.10:FF:000002">
    <property type="entry name" value="2-hydroxyhepta-2,4-diene-1,7-dioate isomerase"/>
    <property type="match status" value="1"/>
</dbReference>
<sequence>MHLLSFRRPGATTPSWGAATVPPAGVSADDPGALAAVAVVDATRAGRSYPADVATLLELAVAERDEVLADLAALQGKESDLTVGDVELLAPIPRPRRNVFAVGANYRGHVEESEHSSGPPASPIFFTKATTTVTGPGAVAVDPALTTRVDWEVELAVVLGAGGRHLSPEQAADAVFGYTTANDLSARDQQHGRPEGQWFLGKSLDGFCPLGPWLVTRDEVPDPRDLRLTLTVNGAVKQDSTTADMVFDVPALIAELSRFVTLCPGDVLLTGTPSGVGDARTPPEYLAPGDQVVAYVDRIGPLLTTIVAANGR</sequence>
<dbReference type="OrthoDB" id="9805307at2"/>
<comment type="similarity">
    <text evidence="1">Belongs to the FAH family.</text>
</comment>
<dbReference type="AlphaFoldDB" id="A0A4R5DY40"/>
<accession>A0A4R5DY40</accession>
<dbReference type="InterPro" id="IPR036663">
    <property type="entry name" value="Fumarylacetoacetase_C_sf"/>
</dbReference>
<dbReference type="InterPro" id="IPR011234">
    <property type="entry name" value="Fumarylacetoacetase-like_C"/>
</dbReference>
<keyword evidence="2" id="KW-0479">Metal-binding</keyword>
<evidence type="ECO:0000256" key="2">
    <source>
        <dbReference type="ARBA" id="ARBA00022723"/>
    </source>
</evidence>
<dbReference type="Gene3D" id="3.90.850.10">
    <property type="entry name" value="Fumarylacetoacetase-like, C-terminal domain"/>
    <property type="match status" value="1"/>
</dbReference>
<dbReference type="GO" id="GO:0016853">
    <property type="term" value="F:isomerase activity"/>
    <property type="evidence" value="ECO:0007669"/>
    <property type="project" value="UniProtKB-ARBA"/>
</dbReference>
<reference evidence="4 5" key="1">
    <citation type="submission" date="2019-03" db="EMBL/GenBank/DDBJ databases">
        <title>Draft genome sequences of novel Actinobacteria.</title>
        <authorList>
            <person name="Sahin N."/>
            <person name="Ay H."/>
            <person name="Saygin H."/>
        </authorList>
    </citation>
    <scope>NUCLEOTIDE SEQUENCE [LARGE SCALE GENOMIC DNA]</scope>
    <source>
        <strain evidence="4 5">5K138</strain>
    </source>
</reference>
<dbReference type="InParanoid" id="A0A4R5DY40"/>
<dbReference type="PANTHER" id="PTHR42796:SF4">
    <property type="entry name" value="FUMARYLACETOACETATE HYDROLASE DOMAIN-CONTAINING PROTEIN 2A"/>
    <property type="match status" value="1"/>
</dbReference>
<comment type="caution">
    <text evidence="4">The sequence shown here is derived from an EMBL/GenBank/DDBJ whole genome shotgun (WGS) entry which is preliminary data.</text>
</comment>
<gene>
    <name evidence="4" type="ORF">E1269_01860</name>
</gene>
<dbReference type="GO" id="GO:0016787">
    <property type="term" value="F:hydrolase activity"/>
    <property type="evidence" value="ECO:0007669"/>
    <property type="project" value="UniProtKB-KW"/>
</dbReference>
<evidence type="ECO:0000313" key="4">
    <source>
        <dbReference type="EMBL" id="TDE16053.1"/>
    </source>
</evidence>
<proteinExistence type="inferred from homology"/>
<dbReference type="PANTHER" id="PTHR42796">
    <property type="entry name" value="FUMARYLACETOACETATE HYDROLASE DOMAIN-CONTAINING PROTEIN 2A-RELATED"/>
    <property type="match status" value="1"/>
</dbReference>
<dbReference type="RefSeq" id="WP_131890363.1">
    <property type="nucleotide sequence ID" value="NZ_SMKZ01000001.1"/>
</dbReference>
<evidence type="ECO:0000259" key="3">
    <source>
        <dbReference type="Pfam" id="PF01557"/>
    </source>
</evidence>
<feature type="domain" description="Fumarylacetoacetase-like C-terminal" evidence="3">
    <location>
        <begin position="99"/>
        <end position="307"/>
    </location>
</feature>
<organism evidence="4 5">
    <name type="scientific">Jiangella asiatica</name>
    <dbReference type="NCBI Taxonomy" id="2530372"/>
    <lineage>
        <taxon>Bacteria</taxon>
        <taxon>Bacillati</taxon>
        <taxon>Actinomycetota</taxon>
        <taxon>Actinomycetes</taxon>
        <taxon>Jiangellales</taxon>
        <taxon>Jiangellaceae</taxon>
        <taxon>Jiangella</taxon>
    </lineage>
</organism>
<dbReference type="EMBL" id="SMKZ01000001">
    <property type="protein sequence ID" value="TDE16053.1"/>
    <property type="molecule type" value="Genomic_DNA"/>
</dbReference>
<dbReference type="GO" id="GO:0019752">
    <property type="term" value="P:carboxylic acid metabolic process"/>
    <property type="evidence" value="ECO:0007669"/>
    <property type="project" value="UniProtKB-ARBA"/>
</dbReference>
<dbReference type="Pfam" id="PF01557">
    <property type="entry name" value="FAA_hydrolase"/>
    <property type="match status" value="1"/>
</dbReference>
<dbReference type="SUPFAM" id="SSF56529">
    <property type="entry name" value="FAH"/>
    <property type="match status" value="1"/>
</dbReference>
<dbReference type="Proteomes" id="UP000294739">
    <property type="component" value="Unassembled WGS sequence"/>
</dbReference>
<evidence type="ECO:0000313" key="5">
    <source>
        <dbReference type="Proteomes" id="UP000294739"/>
    </source>
</evidence>
<keyword evidence="4" id="KW-0378">Hydrolase</keyword>
<evidence type="ECO:0000256" key="1">
    <source>
        <dbReference type="ARBA" id="ARBA00010211"/>
    </source>
</evidence>
<dbReference type="GO" id="GO:0046872">
    <property type="term" value="F:metal ion binding"/>
    <property type="evidence" value="ECO:0007669"/>
    <property type="project" value="UniProtKB-KW"/>
</dbReference>